<evidence type="ECO:0000313" key="2">
    <source>
        <dbReference type="EMBL" id="KAF2193757.1"/>
    </source>
</evidence>
<name>A0A6A6ENL1_9PEZI</name>
<reference evidence="2" key="1">
    <citation type="journal article" date="2020" name="Stud. Mycol.">
        <title>101 Dothideomycetes genomes: a test case for predicting lifestyles and emergence of pathogens.</title>
        <authorList>
            <person name="Haridas S."/>
            <person name="Albert R."/>
            <person name="Binder M."/>
            <person name="Bloem J."/>
            <person name="Labutti K."/>
            <person name="Salamov A."/>
            <person name="Andreopoulos B."/>
            <person name="Baker S."/>
            <person name="Barry K."/>
            <person name="Bills G."/>
            <person name="Bluhm B."/>
            <person name="Cannon C."/>
            <person name="Castanera R."/>
            <person name="Culley D."/>
            <person name="Daum C."/>
            <person name="Ezra D."/>
            <person name="Gonzalez J."/>
            <person name="Henrissat B."/>
            <person name="Kuo A."/>
            <person name="Liang C."/>
            <person name="Lipzen A."/>
            <person name="Lutzoni F."/>
            <person name="Magnuson J."/>
            <person name="Mondo S."/>
            <person name="Nolan M."/>
            <person name="Ohm R."/>
            <person name="Pangilinan J."/>
            <person name="Park H.-J."/>
            <person name="Ramirez L."/>
            <person name="Alfaro M."/>
            <person name="Sun H."/>
            <person name="Tritt A."/>
            <person name="Yoshinaga Y."/>
            <person name="Zwiers L.-H."/>
            <person name="Turgeon B."/>
            <person name="Goodwin S."/>
            <person name="Spatafora J."/>
            <person name="Crous P."/>
            <person name="Grigoriev I."/>
        </authorList>
    </citation>
    <scope>NUCLEOTIDE SEQUENCE</scope>
    <source>
        <strain evidence="2">CBS 207.26</strain>
    </source>
</reference>
<dbReference type="Proteomes" id="UP000800200">
    <property type="component" value="Unassembled WGS sequence"/>
</dbReference>
<dbReference type="EMBL" id="ML994613">
    <property type="protein sequence ID" value="KAF2193757.1"/>
    <property type="molecule type" value="Genomic_DNA"/>
</dbReference>
<dbReference type="CDD" id="cd07501">
    <property type="entry name" value="HAD_MDP-1_like"/>
    <property type="match status" value="1"/>
</dbReference>
<dbReference type="OrthoDB" id="2865258at2759"/>
<dbReference type="SFLD" id="SFLDG01129">
    <property type="entry name" value="C1.5:_HAD__Beta-PGM__Phosphata"/>
    <property type="match status" value="1"/>
</dbReference>
<sequence>MPRRGAGISAFSNPDTNNPTTTTTALPEKTAWPSTFTDGLPLPRIVVFDLDYTLWPFWVDTHVTPPIKALDGGLKVKDRYGEGYGFYSDVGGVLDALKQKGIQIGAASRTHAPDLGREMLKLLKIPNSSSSSSARAIDYFDYLQIYPGSKTSHFERIHRESGIEYEEMLFFDDENRNKNVEVLGVMMWLVRDGVTREEMDAGVRSWRKRNKRVSN</sequence>
<proteinExistence type="predicted"/>
<dbReference type="PANTHER" id="PTHR17901">
    <property type="entry name" value="MAGNESIUM-DEPENDENT PHOSPHATASE 1 MDP1"/>
    <property type="match status" value="1"/>
</dbReference>
<dbReference type="PANTHER" id="PTHR17901:SF14">
    <property type="entry name" value="MAGNESIUM-DEPENDENT PHOSPHATASE 1"/>
    <property type="match status" value="1"/>
</dbReference>
<dbReference type="SFLD" id="SFLDG01131">
    <property type="entry name" value="C1.5.2:_MDP_Like"/>
    <property type="match status" value="1"/>
</dbReference>
<evidence type="ECO:0000313" key="3">
    <source>
        <dbReference type="Proteomes" id="UP000800200"/>
    </source>
</evidence>
<dbReference type="Pfam" id="PF12689">
    <property type="entry name" value="Acid_PPase"/>
    <property type="match status" value="1"/>
</dbReference>
<dbReference type="FunFam" id="3.40.50.1000:FF:000155">
    <property type="entry name" value="Putative magnesium dependent phosphatase"/>
    <property type="match status" value="1"/>
</dbReference>
<dbReference type="InterPro" id="IPR023214">
    <property type="entry name" value="HAD_sf"/>
</dbReference>
<accession>A0A6A6ENL1</accession>
<dbReference type="Gene3D" id="3.40.50.1000">
    <property type="entry name" value="HAD superfamily/HAD-like"/>
    <property type="match status" value="1"/>
</dbReference>
<gene>
    <name evidence="2" type="ORF">K469DRAFT_728842</name>
</gene>
<dbReference type="GO" id="GO:0003993">
    <property type="term" value="F:acid phosphatase activity"/>
    <property type="evidence" value="ECO:0007669"/>
    <property type="project" value="TreeGrafter"/>
</dbReference>
<dbReference type="NCBIfam" id="TIGR01685">
    <property type="entry name" value="MDP-1"/>
    <property type="match status" value="1"/>
</dbReference>
<feature type="region of interest" description="Disordered" evidence="1">
    <location>
        <begin position="1"/>
        <end position="26"/>
    </location>
</feature>
<dbReference type="NCBIfam" id="TIGR01681">
    <property type="entry name" value="HAD-SF-IIIC"/>
    <property type="match status" value="1"/>
</dbReference>
<feature type="compositionally biased region" description="Low complexity" evidence="1">
    <location>
        <begin position="13"/>
        <end position="24"/>
    </location>
</feature>
<dbReference type="SUPFAM" id="SSF56784">
    <property type="entry name" value="HAD-like"/>
    <property type="match status" value="1"/>
</dbReference>
<keyword evidence="3" id="KW-1185">Reference proteome</keyword>
<protein>
    <submittedName>
        <fullName evidence="2">Magnesium-dependent phosphatase-1</fullName>
    </submittedName>
</protein>
<organism evidence="2 3">
    <name type="scientific">Zopfia rhizophila CBS 207.26</name>
    <dbReference type="NCBI Taxonomy" id="1314779"/>
    <lineage>
        <taxon>Eukaryota</taxon>
        <taxon>Fungi</taxon>
        <taxon>Dikarya</taxon>
        <taxon>Ascomycota</taxon>
        <taxon>Pezizomycotina</taxon>
        <taxon>Dothideomycetes</taxon>
        <taxon>Dothideomycetes incertae sedis</taxon>
        <taxon>Zopfiaceae</taxon>
        <taxon>Zopfia</taxon>
    </lineage>
</organism>
<dbReference type="InterPro" id="IPR010033">
    <property type="entry name" value="HAD_SF_ppase_IIIC"/>
</dbReference>
<evidence type="ECO:0000256" key="1">
    <source>
        <dbReference type="SAM" id="MobiDB-lite"/>
    </source>
</evidence>
<dbReference type="InterPro" id="IPR035679">
    <property type="entry name" value="MDP-1_euk"/>
</dbReference>
<dbReference type="SFLD" id="SFLDS00003">
    <property type="entry name" value="Haloacid_Dehalogenase"/>
    <property type="match status" value="1"/>
</dbReference>
<dbReference type="AlphaFoldDB" id="A0A6A6ENL1"/>
<dbReference type="InterPro" id="IPR036412">
    <property type="entry name" value="HAD-like_sf"/>
</dbReference>
<dbReference type="InterPro" id="IPR010036">
    <property type="entry name" value="MDP_1_eu_arc"/>
</dbReference>